<gene>
    <name evidence="3" type="ORF">Tsedi_01667</name>
</gene>
<dbReference type="Pfam" id="PF13450">
    <property type="entry name" value="NAD_binding_8"/>
    <property type="match status" value="1"/>
</dbReference>
<comment type="caution">
    <text evidence="3">The sequence shown here is derived from an EMBL/GenBank/DDBJ whole genome shotgun (WGS) entry which is preliminary data.</text>
</comment>
<dbReference type="Gene3D" id="3.50.50.60">
    <property type="entry name" value="FAD/NAD(P)-binding domain"/>
    <property type="match status" value="1"/>
</dbReference>
<dbReference type="Pfam" id="PF01593">
    <property type="entry name" value="Amino_oxidase"/>
    <property type="match status" value="1"/>
</dbReference>
<dbReference type="RefSeq" id="WP_143895581.1">
    <property type="nucleotide sequence ID" value="NZ_VJND01000009.1"/>
</dbReference>
<dbReference type="PRINTS" id="PR00419">
    <property type="entry name" value="ADXRDTASE"/>
</dbReference>
<evidence type="ECO:0000259" key="2">
    <source>
        <dbReference type="Pfam" id="PF01593"/>
    </source>
</evidence>
<dbReference type="GO" id="GO:0016491">
    <property type="term" value="F:oxidoreductase activity"/>
    <property type="evidence" value="ECO:0007669"/>
    <property type="project" value="UniProtKB-KW"/>
</dbReference>
<dbReference type="PANTHER" id="PTHR16128:SF5">
    <property type="entry name" value="FAD_NAD(P)-BINDING OXIDOREDUCTASE FAMILY PROTEIN"/>
    <property type="match status" value="1"/>
</dbReference>
<organism evidence="3 4">
    <name type="scientific">Tepidimonas sediminis</name>
    <dbReference type="NCBI Taxonomy" id="2588941"/>
    <lineage>
        <taxon>Bacteria</taxon>
        <taxon>Pseudomonadati</taxon>
        <taxon>Pseudomonadota</taxon>
        <taxon>Betaproteobacteria</taxon>
        <taxon>Burkholderiales</taxon>
        <taxon>Tepidimonas</taxon>
    </lineage>
</organism>
<dbReference type="AlphaFoldDB" id="A0A554WNF4"/>
<accession>A0A554WNF4</accession>
<name>A0A554WNF4_9BURK</name>
<keyword evidence="4" id="KW-1185">Reference proteome</keyword>
<dbReference type="InterPro" id="IPR002937">
    <property type="entry name" value="Amino_oxidase"/>
</dbReference>
<sequence length="375" mass="40581">MPRPSSPPPHLPRPQRRQPRLAEAPRPPAAFARVAVIGAGMAGLTAARTLAQAGLEVTLLDKSRGPGGRMATRRTEAGSFDHGAQFFTVRDARFERALQATQAPVAPWRATFVRVLSDDGRQIGALPPDGETRWLPVPGMNALPKAWAAQWLADHPGARAWWNAPVQALRRERDGWHLLFADGADTPTGPLGPFDAVLLALPHPQALALLATSALAADWQARLREEVSVAPCWTLMAAWPAGATRLGPTWDAARCLHPRLAWVAREPSKPKRGGPERWVAQASPAWSAEHLEDDGDRIAGKLRRALADVTGIRAEPALAVAHRWRYAQTQRPLGEPFLWDAAAGLGLCGDWCLGHRVEHAFVSGLELALAVVAAR</sequence>
<evidence type="ECO:0000256" key="1">
    <source>
        <dbReference type="SAM" id="MobiDB-lite"/>
    </source>
</evidence>
<dbReference type="InterPro" id="IPR036188">
    <property type="entry name" value="FAD/NAD-bd_sf"/>
</dbReference>
<feature type="domain" description="Amine oxidase" evidence="2">
    <location>
        <begin position="133"/>
        <end position="369"/>
    </location>
</feature>
<feature type="compositionally biased region" description="Pro residues" evidence="1">
    <location>
        <begin position="1"/>
        <end position="12"/>
    </location>
</feature>
<dbReference type="Gene3D" id="3.90.660.10">
    <property type="match status" value="1"/>
</dbReference>
<dbReference type="EMBL" id="VJND01000009">
    <property type="protein sequence ID" value="TSE25097.1"/>
    <property type="molecule type" value="Genomic_DNA"/>
</dbReference>
<protein>
    <submittedName>
        <fullName evidence="3">Renalase</fullName>
        <ecNumber evidence="3">1.6.3.5</ecNumber>
    </submittedName>
</protein>
<feature type="region of interest" description="Disordered" evidence="1">
    <location>
        <begin position="1"/>
        <end position="26"/>
    </location>
</feature>
<proteinExistence type="predicted"/>
<dbReference type="EC" id="1.6.3.5" evidence="3"/>
<dbReference type="SUPFAM" id="SSF51905">
    <property type="entry name" value="FAD/NAD(P)-binding domain"/>
    <property type="match status" value="1"/>
</dbReference>
<keyword evidence="3" id="KW-0560">Oxidoreductase</keyword>
<reference evidence="3 4" key="1">
    <citation type="submission" date="2019-07" db="EMBL/GenBank/DDBJ databases">
        <title>Tepidimonas sediminis YIM 72259 draft genome.</title>
        <authorList>
            <person name="Da Costa M.S."/>
            <person name="Froufe H.J.C."/>
            <person name="Egas C."/>
            <person name="Albuquerque L."/>
        </authorList>
    </citation>
    <scope>NUCLEOTIDE SEQUENCE [LARGE SCALE GENOMIC DNA]</scope>
    <source>
        <strain evidence="3 4">YIM 72259</strain>
    </source>
</reference>
<evidence type="ECO:0000313" key="3">
    <source>
        <dbReference type="EMBL" id="TSE25097.1"/>
    </source>
</evidence>
<dbReference type="Proteomes" id="UP000320225">
    <property type="component" value="Unassembled WGS sequence"/>
</dbReference>
<dbReference type="OrthoDB" id="5792777at2"/>
<dbReference type="PANTHER" id="PTHR16128">
    <property type="entry name" value="FAD/NAD(P)-BINDING OXIDOREDUCTASE FAMILY PROTEIN"/>
    <property type="match status" value="1"/>
</dbReference>
<evidence type="ECO:0000313" key="4">
    <source>
        <dbReference type="Proteomes" id="UP000320225"/>
    </source>
</evidence>